<evidence type="ECO:0000256" key="2">
    <source>
        <dbReference type="ARBA" id="ARBA00022679"/>
    </source>
</evidence>
<dbReference type="PANTHER" id="PTHR30160">
    <property type="entry name" value="TETRAACYLDISACCHARIDE 4'-KINASE-RELATED"/>
    <property type="match status" value="1"/>
</dbReference>
<accession>A0ABS4PAA7</accession>
<evidence type="ECO:0000256" key="1">
    <source>
        <dbReference type="ARBA" id="ARBA00022676"/>
    </source>
</evidence>
<dbReference type="CDD" id="cd03789">
    <property type="entry name" value="GT9_LPS_heptosyltransferase"/>
    <property type="match status" value="1"/>
</dbReference>
<proteinExistence type="predicted"/>
<reference evidence="4" key="1">
    <citation type="submission" date="2023-07" db="EMBL/GenBank/DDBJ databases">
        <title>Genome mining of underrepresented organisms for secondary metabolites.</title>
        <authorList>
            <person name="D'Agostino P.M."/>
        </authorList>
    </citation>
    <scope>NUCLEOTIDE SEQUENCE [LARGE SCALE GENOMIC DNA]</scope>
    <source>
        <strain evidence="4">WS4403</strain>
    </source>
</reference>
<dbReference type="SUPFAM" id="SSF53756">
    <property type="entry name" value="UDP-Glycosyltransferase/glycogen phosphorylase"/>
    <property type="match status" value="1"/>
</dbReference>
<sequence>MKENKAKWVNRLLTLYTVFSRHLKKNKSLDAGMAFQRIAIYSTTALGDLMFNTPAIYALKQRYPHASFVLVSSEKNRPLVADSPWFDDVFYWDNKIRNAHRLIKQLRHFKPQLTVILHSYMPYDILCAVLSGSEYIIRDHYRIDSPIMNRWLNGWSSLADQHLIQRKLDMLTVLGCRNDDPRMRIPVTWPAGEPASGKIRVGFQMGASEAKRCWPVTHFVELAALLCQDGNYQPVLTGGPKDVALMQQFEQLAGEELFSQVENRVGKTSLAELLTLIDGFDVLVTGDTGPLHLAVALQTATVCLFADAEPKHTGPYQDLERHCILKITDDMPASSQPLEQISVQAVRKNISQLVAN</sequence>
<dbReference type="RefSeq" id="WP_017801561.1">
    <property type="nucleotide sequence ID" value="NZ_JAGGMQ010000001.1"/>
</dbReference>
<keyword evidence="2" id="KW-0808">Transferase</keyword>
<gene>
    <name evidence="3" type="ORF">J2125_002309</name>
</gene>
<dbReference type="InterPro" id="IPR002201">
    <property type="entry name" value="Glyco_trans_9"/>
</dbReference>
<dbReference type="Gene3D" id="3.40.50.2000">
    <property type="entry name" value="Glycogen Phosphorylase B"/>
    <property type="match status" value="2"/>
</dbReference>
<dbReference type="Proteomes" id="UP001195624">
    <property type="component" value="Unassembled WGS sequence"/>
</dbReference>
<dbReference type="EMBL" id="JAGGMQ010000001">
    <property type="protein sequence ID" value="MBP2169117.1"/>
    <property type="molecule type" value="Genomic_DNA"/>
</dbReference>
<protein>
    <submittedName>
        <fullName evidence="3">ADP-heptose:LPS heptosyltransferase</fullName>
    </submittedName>
</protein>
<organism evidence="3 4">
    <name type="scientific">Winslowiella toletana</name>
    <dbReference type="NCBI Taxonomy" id="92490"/>
    <lineage>
        <taxon>Bacteria</taxon>
        <taxon>Pseudomonadati</taxon>
        <taxon>Pseudomonadota</taxon>
        <taxon>Gammaproteobacteria</taxon>
        <taxon>Enterobacterales</taxon>
        <taxon>Erwiniaceae</taxon>
        <taxon>Winslowiella</taxon>
    </lineage>
</organism>
<dbReference type="Pfam" id="PF01075">
    <property type="entry name" value="Glyco_transf_9"/>
    <property type="match status" value="1"/>
</dbReference>
<dbReference type="InterPro" id="IPR051199">
    <property type="entry name" value="LPS_LOS_Heptosyltrfase"/>
</dbReference>
<keyword evidence="1" id="KW-0328">Glycosyltransferase</keyword>
<keyword evidence="4" id="KW-1185">Reference proteome</keyword>
<evidence type="ECO:0000313" key="3">
    <source>
        <dbReference type="EMBL" id="MBP2169117.1"/>
    </source>
</evidence>
<evidence type="ECO:0000313" key="4">
    <source>
        <dbReference type="Proteomes" id="UP001195624"/>
    </source>
</evidence>
<comment type="caution">
    <text evidence="3">The sequence shown here is derived from an EMBL/GenBank/DDBJ whole genome shotgun (WGS) entry which is preliminary data.</text>
</comment>
<name>A0ABS4PAA7_9GAMM</name>
<dbReference type="PANTHER" id="PTHR30160:SF7">
    <property type="entry name" value="ADP-HEPTOSE--LPS HEPTOSYLTRANSFERASE 2"/>
    <property type="match status" value="1"/>
</dbReference>